<evidence type="ECO:0000259" key="5">
    <source>
        <dbReference type="SMART" id="SM01142"/>
    </source>
</evidence>
<evidence type="ECO:0000313" key="7">
    <source>
        <dbReference type="Proteomes" id="UP000784294"/>
    </source>
</evidence>
<keyword evidence="7" id="KW-1185">Reference proteome</keyword>
<dbReference type="InterPro" id="IPR050699">
    <property type="entry name" value="RNA-DNA_Helicase"/>
</dbReference>
<keyword evidence="2" id="KW-0378">Hydrolase</keyword>
<evidence type="ECO:0000313" key="6">
    <source>
        <dbReference type="EMBL" id="VEL12037.1"/>
    </source>
</evidence>
<dbReference type="Proteomes" id="UP000784294">
    <property type="component" value="Unassembled WGS sequence"/>
</dbReference>
<dbReference type="InterPro" id="IPR012961">
    <property type="entry name" value="Ski2/MTR4_C"/>
</dbReference>
<protein>
    <recommendedName>
        <fullName evidence="5">ATP-dependent RNA helicase Ski2/MTR4 C-terminal domain-containing protein</fullName>
    </recommendedName>
</protein>
<dbReference type="Gene3D" id="1.10.3380.30">
    <property type="match status" value="1"/>
</dbReference>
<keyword evidence="3" id="KW-0347">Helicase</keyword>
<dbReference type="EMBL" id="CAAALY010013587">
    <property type="protein sequence ID" value="VEL12037.1"/>
    <property type="molecule type" value="Genomic_DNA"/>
</dbReference>
<dbReference type="OrthoDB" id="64767at2759"/>
<sequence>MSSVVRIISVPFACIEELSTVVLKLDSLTGSGAVTLKGAALSAKVMRQTEEFRRQVWLGIERTRSKLHSQLPLLDPIKDMKISDPTLRKCLEEIAMFSERMKANPLSAKPNLDYIIEAYQKREEKKAELAVAQARLDGQHALLHMDELVARKRVLRRLGFCSKDDVLEIKGRIACEISSGDELLLSELMLDGFFSEMQPDQLAGVLSCFVGEPNSADKELKNMGQDMRKAISSIHDKARYLFRVASESRVSAPSVIFRGASSSSDVLLSRSNCRSDGGSPDSESSYIERFSGELMEVVRAWAQGVSFAQICEMTKVYEGDVIRCMRRLEELLRQMHDAAKVTGNAEMENKFLKAKATGCALKSVVQRLFRRVWAPLLPAGTTLGIGERNLCQMQR</sequence>
<dbReference type="Pfam" id="PF13234">
    <property type="entry name" value="MTR4_beta-barrel"/>
    <property type="match status" value="1"/>
</dbReference>
<feature type="domain" description="ATP-dependent RNA helicase Ski2/MTR4 C-terminal" evidence="5">
    <location>
        <begin position="162"/>
        <end position="357"/>
    </location>
</feature>
<dbReference type="PANTHER" id="PTHR12131:SF7">
    <property type="entry name" value="EXOSOME RNA HELICASE MTR4"/>
    <property type="match status" value="1"/>
</dbReference>
<dbReference type="Pfam" id="PF08148">
    <property type="entry name" value="DSHCT"/>
    <property type="match status" value="1"/>
</dbReference>
<dbReference type="GO" id="GO:0004386">
    <property type="term" value="F:helicase activity"/>
    <property type="evidence" value="ECO:0007669"/>
    <property type="project" value="UniProtKB-KW"/>
</dbReference>
<evidence type="ECO:0000256" key="3">
    <source>
        <dbReference type="ARBA" id="ARBA00022806"/>
    </source>
</evidence>
<keyword evidence="1" id="KW-0547">Nucleotide-binding</keyword>
<gene>
    <name evidence="6" type="ORF">PXEA_LOCUS5477</name>
</gene>
<dbReference type="SMART" id="SM01142">
    <property type="entry name" value="DSHCT"/>
    <property type="match status" value="1"/>
</dbReference>
<dbReference type="GO" id="GO:0005634">
    <property type="term" value="C:nucleus"/>
    <property type="evidence" value="ECO:0007669"/>
    <property type="project" value="TreeGrafter"/>
</dbReference>
<dbReference type="GO" id="GO:0000460">
    <property type="term" value="P:maturation of 5.8S rRNA"/>
    <property type="evidence" value="ECO:0007669"/>
    <property type="project" value="TreeGrafter"/>
</dbReference>
<dbReference type="GO" id="GO:0005524">
    <property type="term" value="F:ATP binding"/>
    <property type="evidence" value="ECO:0007669"/>
    <property type="project" value="UniProtKB-KW"/>
</dbReference>
<organism evidence="6 7">
    <name type="scientific">Protopolystoma xenopodis</name>
    <dbReference type="NCBI Taxonomy" id="117903"/>
    <lineage>
        <taxon>Eukaryota</taxon>
        <taxon>Metazoa</taxon>
        <taxon>Spiralia</taxon>
        <taxon>Lophotrochozoa</taxon>
        <taxon>Platyhelminthes</taxon>
        <taxon>Monogenea</taxon>
        <taxon>Polyopisthocotylea</taxon>
        <taxon>Polystomatidea</taxon>
        <taxon>Polystomatidae</taxon>
        <taxon>Protopolystoma</taxon>
    </lineage>
</organism>
<dbReference type="PANTHER" id="PTHR12131">
    <property type="entry name" value="ATP-DEPENDENT RNA AND DNA HELICASE"/>
    <property type="match status" value="1"/>
</dbReference>
<dbReference type="GO" id="GO:0016787">
    <property type="term" value="F:hydrolase activity"/>
    <property type="evidence" value="ECO:0007669"/>
    <property type="project" value="UniProtKB-KW"/>
</dbReference>
<evidence type="ECO:0000256" key="2">
    <source>
        <dbReference type="ARBA" id="ARBA00022801"/>
    </source>
</evidence>
<evidence type="ECO:0000256" key="1">
    <source>
        <dbReference type="ARBA" id="ARBA00022741"/>
    </source>
</evidence>
<keyword evidence="4" id="KW-0067">ATP-binding</keyword>
<dbReference type="InterPro" id="IPR025696">
    <property type="entry name" value="Beta-barrel_MTR4"/>
</dbReference>
<comment type="caution">
    <text evidence="6">The sequence shown here is derived from an EMBL/GenBank/DDBJ whole genome shotgun (WGS) entry which is preliminary data.</text>
</comment>
<dbReference type="AlphaFoldDB" id="A0A3S5CIY9"/>
<reference evidence="6" key="1">
    <citation type="submission" date="2018-11" db="EMBL/GenBank/DDBJ databases">
        <authorList>
            <consortium name="Pathogen Informatics"/>
        </authorList>
    </citation>
    <scope>NUCLEOTIDE SEQUENCE</scope>
</reference>
<accession>A0A3S5CIY9</accession>
<name>A0A3S5CIY9_9PLAT</name>
<proteinExistence type="predicted"/>
<evidence type="ECO:0000256" key="4">
    <source>
        <dbReference type="ARBA" id="ARBA00022840"/>
    </source>
</evidence>